<keyword evidence="2" id="KW-1185">Reference proteome</keyword>
<comment type="caution">
    <text evidence="1">The sequence shown here is derived from an EMBL/GenBank/DDBJ whole genome shotgun (WGS) entry which is preliminary data.</text>
</comment>
<organism evidence="1 2">
    <name type="scientific">Quercus suber</name>
    <name type="common">Cork oak</name>
    <dbReference type="NCBI Taxonomy" id="58331"/>
    <lineage>
        <taxon>Eukaryota</taxon>
        <taxon>Viridiplantae</taxon>
        <taxon>Streptophyta</taxon>
        <taxon>Embryophyta</taxon>
        <taxon>Tracheophyta</taxon>
        <taxon>Spermatophyta</taxon>
        <taxon>Magnoliopsida</taxon>
        <taxon>eudicotyledons</taxon>
        <taxon>Gunneridae</taxon>
        <taxon>Pentapetalae</taxon>
        <taxon>rosids</taxon>
        <taxon>fabids</taxon>
        <taxon>Fagales</taxon>
        <taxon>Fagaceae</taxon>
        <taxon>Quercus</taxon>
    </lineage>
</organism>
<accession>A0AAW0IXL2</accession>
<dbReference type="EMBL" id="PKMF04000797">
    <property type="protein sequence ID" value="KAK7819132.1"/>
    <property type="molecule type" value="Genomic_DNA"/>
</dbReference>
<dbReference type="AlphaFoldDB" id="A0AAW0IXL2"/>
<sequence length="163" mass="18004">MYILVINSSAFDPFTSGGYSALTDIFLSLFLVDVSSTFSPLVISVTEASKTLRLLTFESGSFTLPEKSSYHYTYAIQKIISCKLRMLSTLVESVLSERLGDCCVVIKKTITFFTEHFTSTNLHFFLLIEKLGLLIVLLHDDVKRLLRTGDGGNIAGTTKALSS</sequence>
<evidence type="ECO:0000313" key="1">
    <source>
        <dbReference type="EMBL" id="KAK7819132.1"/>
    </source>
</evidence>
<protein>
    <submittedName>
        <fullName evidence="1">Uncharacterized protein</fullName>
    </submittedName>
</protein>
<gene>
    <name evidence="1" type="ORF">CFP56_040670</name>
</gene>
<dbReference type="Proteomes" id="UP000237347">
    <property type="component" value="Unassembled WGS sequence"/>
</dbReference>
<reference evidence="1 2" key="1">
    <citation type="journal article" date="2018" name="Sci. Data">
        <title>The draft genome sequence of cork oak.</title>
        <authorList>
            <person name="Ramos A.M."/>
            <person name="Usie A."/>
            <person name="Barbosa P."/>
            <person name="Barros P.M."/>
            <person name="Capote T."/>
            <person name="Chaves I."/>
            <person name="Simoes F."/>
            <person name="Abreu I."/>
            <person name="Carrasquinho I."/>
            <person name="Faro C."/>
            <person name="Guimaraes J.B."/>
            <person name="Mendonca D."/>
            <person name="Nobrega F."/>
            <person name="Rodrigues L."/>
            <person name="Saibo N.J.M."/>
            <person name="Varela M.C."/>
            <person name="Egas C."/>
            <person name="Matos J."/>
            <person name="Miguel C.M."/>
            <person name="Oliveira M.M."/>
            <person name="Ricardo C.P."/>
            <person name="Goncalves S."/>
        </authorList>
    </citation>
    <scope>NUCLEOTIDE SEQUENCE [LARGE SCALE GENOMIC DNA]</scope>
    <source>
        <strain evidence="2">cv. HL8</strain>
    </source>
</reference>
<evidence type="ECO:0000313" key="2">
    <source>
        <dbReference type="Proteomes" id="UP000237347"/>
    </source>
</evidence>
<name>A0AAW0IXL2_QUESU</name>
<proteinExistence type="predicted"/>